<dbReference type="PROSITE" id="PS50885">
    <property type="entry name" value="HAMP"/>
    <property type="match status" value="1"/>
</dbReference>
<evidence type="ECO:0000256" key="4">
    <source>
        <dbReference type="ARBA" id="ARBA00022692"/>
    </source>
</evidence>
<dbReference type="GO" id="GO:0006935">
    <property type="term" value="P:chemotaxis"/>
    <property type="evidence" value="ECO:0007669"/>
    <property type="project" value="UniProtKB-KW"/>
</dbReference>
<dbReference type="Pfam" id="PF02743">
    <property type="entry name" value="dCache_1"/>
    <property type="match status" value="1"/>
</dbReference>
<comment type="caution">
    <text evidence="13">The sequence shown here is derived from an EMBL/GenBank/DDBJ whole genome shotgun (WGS) entry which is preliminary data.</text>
</comment>
<evidence type="ECO:0000256" key="1">
    <source>
        <dbReference type="ARBA" id="ARBA00004651"/>
    </source>
</evidence>
<name>A0A401UL37_9CLOT</name>
<feature type="transmembrane region" description="Helical" evidence="10">
    <location>
        <begin position="282"/>
        <end position="305"/>
    </location>
</feature>
<evidence type="ECO:0000259" key="12">
    <source>
        <dbReference type="PROSITE" id="PS50885"/>
    </source>
</evidence>
<feature type="domain" description="HAMP" evidence="12">
    <location>
        <begin position="307"/>
        <end position="359"/>
    </location>
</feature>
<evidence type="ECO:0000256" key="3">
    <source>
        <dbReference type="ARBA" id="ARBA00022500"/>
    </source>
</evidence>
<dbReference type="AlphaFoldDB" id="A0A401UL37"/>
<dbReference type="RefSeq" id="WP_185732647.1">
    <property type="nucleotide sequence ID" value="NZ_BHYK01000009.1"/>
</dbReference>
<dbReference type="PANTHER" id="PTHR32089:SF112">
    <property type="entry name" value="LYSOZYME-LIKE PROTEIN-RELATED"/>
    <property type="match status" value="1"/>
</dbReference>
<dbReference type="PANTHER" id="PTHR32089">
    <property type="entry name" value="METHYL-ACCEPTING CHEMOTAXIS PROTEIN MCPB"/>
    <property type="match status" value="1"/>
</dbReference>
<keyword evidence="2" id="KW-1003">Cell membrane</keyword>
<gene>
    <name evidence="13" type="ORF">Ctaglu_18710</name>
</gene>
<evidence type="ECO:0000256" key="7">
    <source>
        <dbReference type="ARBA" id="ARBA00023224"/>
    </source>
</evidence>
<dbReference type="GO" id="GO:0005886">
    <property type="term" value="C:plasma membrane"/>
    <property type="evidence" value="ECO:0007669"/>
    <property type="project" value="UniProtKB-SubCell"/>
</dbReference>
<dbReference type="PROSITE" id="PS50111">
    <property type="entry name" value="CHEMOTAXIS_TRANSDUC_2"/>
    <property type="match status" value="1"/>
</dbReference>
<reference evidence="13 14" key="1">
    <citation type="submission" date="2018-11" db="EMBL/GenBank/DDBJ databases">
        <title>Genome sequencing and assembly of Clostridium tagluense strain A121.</title>
        <authorList>
            <person name="Murakami T."/>
            <person name="Segawa T."/>
            <person name="Shcherbakova V.A."/>
            <person name="Mori H."/>
            <person name="Yoshimura Y."/>
        </authorList>
    </citation>
    <scope>NUCLEOTIDE SEQUENCE [LARGE SCALE GENOMIC DNA]</scope>
    <source>
        <strain evidence="13 14">A121</strain>
    </source>
</reference>
<dbReference type="Pfam" id="PF00015">
    <property type="entry name" value="MCPsignal"/>
    <property type="match status" value="1"/>
</dbReference>
<evidence type="ECO:0000256" key="8">
    <source>
        <dbReference type="ARBA" id="ARBA00029447"/>
    </source>
</evidence>
<feature type="transmembrane region" description="Helical" evidence="10">
    <location>
        <begin position="7"/>
        <end position="30"/>
    </location>
</feature>
<evidence type="ECO:0000313" key="13">
    <source>
        <dbReference type="EMBL" id="GCD10248.1"/>
    </source>
</evidence>
<dbReference type="Gene3D" id="3.30.450.20">
    <property type="entry name" value="PAS domain"/>
    <property type="match status" value="1"/>
</dbReference>
<comment type="subcellular location">
    <subcellularLocation>
        <location evidence="1">Cell membrane</location>
        <topology evidence="1">Multi-pass membrane protein</topology>
    </subcellularLocation>
</comment>
<evidence type="ECO:0000313" key="14">
    <source>
        <dbReference type="Proteomes" id="UP000287872"/>
    </source>
</evidence>
<dbReference type="EMBL" id="BHYK01000009">
    <property type="protein sequence ID" value="GCD10248.1"/>
    <property type="molecule type" value="Genomic_DNA"/>
</dbReference>
<keyword evidence="3" id="KW-0145">Chemotaxis</keyword>
<dbReference type="InterPro" id="IPR033479">
    <property type="entry name" value="dCache_1"/>
</dbReference>
<dbReference type="InterPro" id="IPR004089">
    <property type="entry name" value="MCPsignal_dom"/>
</dbReference>
<keyword evidence="14" id="KW-1185">Reference proteome</keyword>
<dbReference type="Gene3D" id="6.10.340.10">
    <property type="match status" value="1"/>
</dbReference>
<sequence length="665" mass="71498">MKLRGKFISMFIAFALIPVLTAGATIMLIMQNSSMKEARSSLQQQEQSAMTSISESISLIIKSGQDMSNNPSINSYLNILQTGKTDLQLKNQIVNGFKSTMKTYGIYDNILLLDKNGTIMISALGTTDGKSLSSREYYLRMKEAKKTQISKVLKSSSSGNNIVIVSVPILDANNEVRGSILTSVSLSGVSKIINGIKIGDTGSIYIIESDGTAVAHINEKEILQKNILKLDIGKEILENKQGIGQYTYKGVNKLLAYDTNKELGWTFVANIPVNELTKTASLVIIVLACIILLTIIMATAIAIIIAKGISKPIEKVSGAMSKIAEGDFTITVNEKGKDEIAQMSGKLNKTLVSLKESIKGVKDTSNEVGTSAVTLSSTSRQMTDVANEVASAIQEVAKGASEQASEISDVVSLLNDFTRQLTLVEDKLINVNNKANDTQVRAVNGKGQIDSLVNSIKQIKASFEVVVNKVTGLSGTVSKIGNITDVINEVSEQTNLLALNAAIEAARAGEQGRGFAVVADEIRKLAEESKNSSEEILSLVKSISKETDDVIDTTASVNELITKQEGLASETIISFENIINSVVEIAPLMEETNVSLRRVDDSKTVVINKIENISAVAQEVSASSEQIAASSEEMLSSCEEVAEFATKVDEASQNLKNKVGMFKIE</sequence>
<evidence type="ECO:0000259" key="11">
    <source>
        <dbReference type="PROSITE" id="PS50111"/>
    </source>
</evidence>
<dbReference type="Proteomes" id="UP000287872">
    <property type="component" value="Unassembled WGS sequence"/>
</dbReference>
<evidence type="ECO:0000256" key="6">
    <source>
        <dbReference type="ARBA" id="ARBA00023136"/>
    </source>
</evidence>
<protein>
    <submittedName>
        <fullName evidence="13">Methyl-accepting chemotaxis protein</fullName>
    </submittedName>
</protein>
<feature type="domain" description="Methyl-accepting transducer" evidence="11">
    <location>
        <begin position="378"/>
        <end position="635"/>
    </location>
</feature>
<dbReference type="SUPFAM" id="SSF58104">
    <property type="entry name" value="Methyl-accepting chemotaxis protein (MCP) signaling domain"/>
    <property type="match status" value="1"/>
</dbReference>
<dbReference type="CDD" id="cd12912">
    <property type="entry name" value="PDC2_MCP_like"/>
    <property type="match status" value="1"/>
</dbReference>
<dbReference type="Gene3D" id="1.10.287.950">
    <property type="entry name" value="Methyl-accepting chemotaxis protein"/>
    <property type="match status" value="1"/>
</dbReference>
<evidence type="ECO:0000256" key="9">
    <source>
        <dbReference type="PROSITE-ProRule" id="PRU00284"/>
    </source>
</evidence>
<evidence type="ECO:0000256" key="2">
    <source>
        <dbReference type="ARBA" id="ARBA00022475"/>
    </source>
</evidence>
<keyword evidence="7 9" id="KW-0807">Transducer</keyword>
<keyword evidence="6 10" id="KW-0472">Membrane</keyword>
<evidence type="ECO:0000256" key="5">
    <source>
        <dbReference type="ARBA" id="ARBA00022989"/>
    </source>
</evidence>
<comment type="similarity">
    <text evidence="8">Belongs to the methyl-accepting chemotaxis (MCP) protein family.</text>
</comment>
<dbReference type="CDD" id="cd06225">
    <property type="entry name" value="HAMP"/>
    <property type="match status" value="1"/>
</dbReference>
<dbReference type="InterPro" id="IPR029151">
    <property type="entry name" value="Sensor-like_sf"/>
</dbReference>
<organism evidence="13 14">
    <name type="scientific">Clostridium tagluense</name>
    <dbReference type="NCBI Taxonomy" id="360422"/>
    <lineage>
        <taxon>Bacteria</taxon>
        <taxon>Bacillati</taxon>
        <taxon>Bacillota</taxon>
        <taxon>Clostridia</taxon>
        <taxon>Eubacteriales</taxon>
        <taxon>Clostridiaceae</taxon>
        <taxon>Clostridium</taxon>
    </lineage>
</organism>
<proteinExistence type="inferred from homology"/>
<dbReference type="CDD" id="cd18773">
    <property type="entry name" value="PDC1_HK_sensor"/>
    <property type="match status" value="1"/>
</dbReference>
<dbReference type="Pfam" id="PF00672">
    <property type="entry name" value="HAMP"/>
    <property type="match status" value="1"/>
</dbReference>
<dbReference type="InterPro" id="IPR003660">
    <property type="entry name" value="HAMP_dom"/>
</dbReference>
<accession>A0A401UL37</accession>
<dbReference type="SMART" id="SM00304">
    <property type="entry name" value="HAMP"/>
    <property type="match status" value="1"/>
</dbReference>
<keyword evidence="4 10" id="KW-0812">Transmembrane</keyword>
<dbReference type="SUPFAM" id="SSF103190">
    <property type="entry name" value="Sensory domain-like"/>
    <property type="match status" value="1"/>
</dbReference>
<evidence type="ECO:0000256" key="10">
    <source>
        <dbReference type="SAM" id="Phobius"/>
    </source>
</evidence>
<dbReference type="SMART" id="SM00283">
    <property type="entry name" value="MA"/>
    <property type="match status" value="1"/>
</dbReference>
<keyword evidence="5 10" id="KW-1133">Transmembrane helix</keyword>
<dbReference type="GO" id="GO:0007165">
    <property type="term" value="P:signal transduction"/>
    <property type="evidence" value="ECO:0007669"/>
    <property type="project" value="UniProtKB-KW"/>
</dbReference>